<comment type="caution">
    <text evidence="6">The sequence shown here is derived from an EMBL/GenBank/DDBJ whole genome shotgun (WGS) entry which is preliminary data.</text>
</comment>
<feature type="compositionally biased region" description="Acidic residues" evidence="4">
    <location>
        <begin position="44"/>
        <end position="83"/>
    </location>
</feature>
<evidence type="ECO:0000313" key="7">
    <source>
        <dbReference type="Proteomes" id="UP000284706"/>
    </source>
</evidence>
<evidence type="ECO:0000256" key="2">
    <source>
        <dbReference type="ARBA" id="ARBA00022737"/>
    </source>
</evidence>
<accession>A0A409Y536</accession>
<feature type="domain" description="Transcription factor spt8 beta-propeller" evidence="5">
    <location>
        <begin position="488"/>
        <end position="666"/>
    </location>
</feature>
<dbReference type="InParanoid" id="A0A409Y536"/>
<name>A0A409Y536_9AGAR</name>
<feature type="compositionally biased region" description="Polar residues" evidence="4">
    <location>
        <begin position="379"/>
        <end position="406"/>
    </location>
</feature>
<dbReference type="InterPro" id="IPR001680">
    <property type="entry name" value="WD40_rpt"/>
</dbReference>
<dbReference type="Proteomes" id="UP000284706">
    <property type="component" value="Unassembled WGS sequence"/>
</dbReference>
<feature type="compositionally biased region" description="Acidic residues" evidence="4">
    <location>
        <begin position="423"/>
        <end position="433"/>
    </location>
</feature>
<proteinExistence type="predicted"/>
<dbReference type="Gene3D" id="2.130.10.10">
    <property type="entry name" value="YVTN repeat-like/Quinoprotein amine dehydrogenase"/>
    <property type="match status" value="2"/>
</dbReference>
<feature type="compositionally biased region" description="Pro residues" evidence="4">
    <location>
        <begin position="115"/>
        <end position="124"/>
    </location>
</feature>
<dbReference type="EMBL" id="NHYE01001142">
    <property type="protein sequence ID" value="PPQ98137.1"/>
    <property type="molecule type" value="Genomic_DNA"/>
</dbReference>
<dbReference type="InterPro" id="IPR036322">
    <property type="entry name" value="WD40_repeat_dom_sf"/>
</dbReference>
<sequence length="670" mass="71634">MEDFDSDEDTGDEVFDNEDDLDAEADEDDTGDPSLENLIAEGVEAADDVTEDGDDDSASDESEEEEEEEEEEQEEEEEEDEPSLDLGLADEGVPPPPASEQGSTATMESKSKSPSGPPPAPPSPPRKRSLSPAARRRLRLAFPLDNLPRSFTVEAICAIPHPVPTHALAASSCMTHLLTGSDDGYIRDYDIFSAVNGKAFLTAPQRHHAGVVEGLMKSGQLRFWWENPSLAKVEPTGLLSVDDGAELAPVYSLAMHSDALWSLAGTDGGYINLFTVRHEPGRLCHVMQGHRGPVSGLALDYDQKGFFSASWDGEAIQWDLNTGQNVRSFTAHNSQLTSIALRPLSSGYVQNGPPVYTQNARELGGTGATEQSAPPDGMSTDSTANSAPGGQPDAPNSSSTNDQTAPGASPMPVDNTDARSDDSFDPLFDDVPEDAAPPPKNESKLAVPGNSQAAPQPKAQAPSNSLPAPKGAPPLFDPVSYANCSPDLLMTAYIDGQVILWDRRVQNTGQGVGRLWMSEKTPPWCLSACWSADGAQIYAGRRNGTVDVWDVRVLGQSGPANTPRLLKTLRNPASSGVVSCVVAFPDTRHIACASVDNIRLWNVAESGEDAWGKPKSGVPFKIIPGHHGGYISQMIVDPGARFLVSASSNRGWFVGDSTRTVFVHDIKRVD</sequence>
<feature type="compositionally biased region" description="Acidic residues" evidence="4">
    <location>
        <begin position="1"/>
        <end position="31"/>
    </location>
</feature>
<evidence type="ECO:0000313" key="6">
    <source>
        <dbReference type="EMBL" id="PPQ98137.1"/>
    </source>
</evidence>
<dbReference type="FunCoup" id="A0A409Y536">
    <property type="interactions" value="41"/>
</dbReference>
<feature type="region of interest" description="Disordered" evidence="4">
    <location>
        <begin position="352"/>
        <end position="471"/>
    </location>
</feature>
<dbReference type="PROSITE" id="PS50082">
    <property type="entry name" value="WD_REPEATS_2"/>
    <property type="match status" value="1"/>
</dbReference>
<feature type="region of interest" description="Disordered" evidence="4">
    <location>
        <begin position="1"/>
        <end position="132"/>
    </location>
</feature>
<evidence type="ECO:0000256" key="3">
    <source>
        <dbReference type="PROSITE-ProRule" id="PRU00221"/>
    </source>
</evidence>
<keyword evidence="7" id="KW-1185">Reference proteome</keyword>
<dbReference type="STRING" id="231916.A0A409Y536"/>
<organism evidence="6 7">
    <name type="scientific">Gymnopilus dilepis</name>
    <dbReference type="NCBI Taxonomy" id="231916"/>
    <lineage>
        <taxon>Eukaryota</taxon>
        <taxon>Fungi</taxon>
        <taxon>Dikarya</taxon>
        <taxon>Basidiomycota</taxon>
        <taxon>Agaricomycotina</taxon>
        <taxon>Agaricomycetes</taxon>
        <taxon>Agaricomycetidae</taxon>
        <taxon>Agaricales</taxon>
        <taxon>Agaricineae</taxon>
        <taxon>Hymenogastraceae</taxon>
        <taxon>Gymnopilus</taxon>
    </lineage>
</organism>
<dbReference type="Pfam" id="PF23798">
    <property type="entry name" value="Beta-prop_SPT8"/>
    <property type="match status" value="2"/>
</dbReference>
<keyword evidence="2" id="KW-0677">Repeat</keyword>
<feature type="domain" description="Transcription factor spt8 beta-propeller" evidence="5">
    <location>
        <begin position="157"/>
        <end position="346"/>
    </location>
</feature>
<dbReference type="PANTHER" id="PTHR19848:SF8">
    <property type="entry name" value="F-BOX AND WD REPEAT DOMAIN CONTAINING 7"/>
    <property type="match status" value="1"/>
</dbReference>
<evidence type="ECO:0000256" key="4">
    <source>
        <dbReference type="SAM" id="MobiDB-lite"/>
    </source>
</evidence>
<dbReference type="InterPro" id="IPR015943">
    <property type="entry name" value="WD40/YVTN_repeat-like_dom_sf"/>
</dbReference>
<dbReference type="SUPFAM" id="SSF50978">
    <property type="entry name" value="WD40 repeat-like"/>
    <property type="match status" value="1"/>
</dbReference>
<reference evidence="6 7" key="1">
    <citation type="journal article" date="2018" name="Evol. Lett.">
        <title>Horizontal gene cluster transfer increased hallucinogenic mushroom diversity.</title>
        <authorList>
            <person name="Reynolds H.T."/>
            <person name="Vijayakumar V."/>
            <person name="Gluck-Thaler E."/>
            <person name="Korotkin H.B."/>
            <person name="Matheny P.B."/>
            <person name="Slot J.C."/>
        </authorList>
    </citation>
    <scope>NUCLEOTIDE SEQUENCE [LARGE SCALE GENOMIC DNA]</scope>
    <source>
        <strain evidence="6 7">SRW20</strain>
    </source>
</reference>
<feature type="compositionally biased region" description="Low complexity" evidence="4">
    <location>
        <begin position="452"/>
        <end position="462"/>
    </location>
</feature>
<dbReference type="AlphaFoldDB" id="A0A409Y536"/>
<evidence type="ECO:0000259" key="5">
    <source>
        <dbReference type="Pfam" id="PF23798"/>
    </source>
</evidence>
<dbReference type="PANTHER" id="PTHR19848">
    <property type="entry name" value="WD40 REPEAT PROTEIN"/>
    <property type="match status" value="1"/>
</dbReference>
<protein>
    <recommendedName>
        <fullName evidence="5">Transcription factor spt8 beta-propeller domain-containing protein</fullName>
    </recommendedName>
</protein>
<dbReference type="OrthoDB" id="10260946at2759"/>
<dbReference type="InterPro" id="IPR057544">
    <property type="entry name" value="Beta-prop_SPT8"/>
</dbReference>
<gene>
    <name evidence="6" type="ORF">CVT26_003181</name>
</gene>
<keyword evidence="1 3" id="KW-0853">WD repeat</keyword>
<dbReference type="SMART" id="SM00320">
    <property type="entry name" value="WD40"/>
    <property type="match status" value="7"/>
</dbReference>
<evidence type="ECO:0000256" key="1">
    <source>
        <dbReference type="ARBA" id="ARBA00022574"/>
    </source>
</evidence>
<feature type="repeat" description="WD" evidence="3">
    <location>
        <begin position="287"/>
        <end position="328"/>
    </location>
</feature>